<name>A0AAV3Y529_9GAST</name>
<dbReference type="PROSITE" id="PS51304">
    <property type="entry name" value="GALECTIN"/>
    <property type="match status" value="1"/>
</dbReference>
<evidence type="ECO:0000313" key="4">
    <source>
        <dbReference type="EMBL" id="GFN77183.1"/>
    </source>
</evidence>
<dbReference type="InterPro" id="IPR013320">
    <property type="entry name" value="ConA-like_dom_sf"/>
</dbReference>
<gene>
    <name evidence="4" type="ORF">PoB_000368900</name>
</gene>
<evidence type="ECO:0000313" key="5">
    <source>
        <dbReference type="Proteomes" id="UP000735302"/>
    </source>
</evidence>
<dbReference type="EMBL" id="BLXT01000438">
    <property type="protein sequence ID" value="GFN77183.1"/>
    <property type="molecule type" value="Genomic_DNA"/>
</dbReference>
<comment type="caution">
    <text evidence="4">The sequence shown here is derived from an EMBL/GenBank/DDBJ whole genome shotgun (WGS) entry which is preliminary data.</text>
</comment>
<dbReference type="GO" id="GO:0030246">
    <property type="term" value="F:carbohydrate binding"/>
    <property type="evidence" value="ECO:0007669"/>
    <property type="project" value="UniProtKB-UniRule"/>
</dbReference>
<dbReference type="Gene3D" id="2.60.120.200">
    <property type="match status" value="1"/>
</dbReference>
<dbReference type="AlphaFoldDB" id="A0AAV3Y529"/>
<reference evidence="4 5" key="1">
    <citation type="journal article" date="2021" name="Elife">
        <title>Chloroplast acquisition without the gene transfer in kleptoplastic sea slugs, Plakobranchus ocellatus.</title>
        <authorList>
            <person name="Maeda T."/>
            <person name="Takahashi S."/>
            <person name="Yoshida T."/>
            <person name="Shimamura S."/>
            <person name="Takaki Y."/>
            <person name="Nagai Y."/>
            <person name="Toyoda A."/>
            <person name="Suzuki Y."/>
            <person name="Arimoto A."/>
            <person name="Ishii H."/>
            <person name="Satoh N."/>
            <person name="Nishiyama T."/>
            <person name="Hasebe M."/>
            <person name="Maruyama T."/>
            <person name="Minagawa J."/>
            <person name="Obokata J."/>
            <person name="Shigenobu S."/>
        </authorList>
    </citation>
    <scope>NUCLEOTIDE SEQUENCE [LARGE SCALE GENOMIC DNA]</scope>
</reference>
<keyword evidence="5" id="KW-1185">Reference proteome</keyword>
<dbReference type="SUPFAM" id="SSF49899">
    <property type="entry name" value="Concanavalin A-like lectins/glucanases"/>
    <property type="match status" value="1"/>
</dbReference>
<proteinExistence type="predicted"/>
<evidence type="ECO:0000259" key="3">
    <source>
        <dbReference type="PROSITE" id="PS51304"/>
    </source>
</evidence>
<evidence type="ECO:0000256" key="2">
    <source>
        <dbReference type="RuleBase" id="RU102079"/>
    </source>
</evidence>
<accession>A0AAV3Y529</accession>
<evidence type="ECO:0000256" key="1">
    <source>
        <dbReference type="ARBA" id="ARBA00022734"/>
    </source>
</evidence>
<organism evidence="4 5">
    <name type="scientific">Plakobranchus ocellatus</name>
    <dbReference type="NCBI Taxonomy" id="259542"/>
    <lineage>
        <taxon>Eukaryota</taxon>
        <taxon>Metazoa</taxon>
        <taxon>Spiralia</taxon>
        <taxon>Lophotrochozoa</taxon>
        <taxon>Mollusca</taxon>
        <taxon>Gastropoda</taxon>
        <taxon>Heterobranchia</taxon>
        <taxon>Euthyneura</taxon>
        <taxon>Panpulmonata</taxon>
        <taxon>Sacoglossa</taxon>
        <taxon>Placobranchoidea</taxon>
        <taxon>Plakobranchidae</taxon>
        <taxon>Plakobranchus</taxon>
    </lineage>
</organism>
<dbReference type="PROSITE" id="PS51257">
    <property type="entry name" value="PROKAR_LIPOPROTEIN"/>
    <property type="match status" value="1"/>
</dbReference>
<feature type="domain" description="Galectin" evidence="3">
    <location>
        <begin position="128"/>
        <end position="264"/>
    </location>
</feature>
<protein>
    <recommendedName>
        <fullName evidence="2">Galectin</fullName>
    </recommendedName>
</protein>
<dbReference type="Pfam" id="PF00337">
    <property type="entry name" value="Gal-bind_lectin"/>
    <property type="match status" value="1"/>
</dbReference>
<dbReference type="InterPro" id="IPR001079">
    <property type="entry name" value="Galectin_CRD"/>
</dbReference>
<sequence>MLWAKRQNQATITSLLYLVIFGPSICSCYFNSSLFVKLQNLEFICDLDRLPLLPSSTNNFLMCAAVCQGQPDCAAFLFTLDHTSSHGDRLGACLWSPSDSITGVSFTSAAETWLKVLSHLAPPPALSGFPLIPGALQLGRFLVVRGRVPDPAPEQVSVGFIEWADFHPLHVIGNFDFTAARSYRMSIHTFTREDQNWKVQLFPVESFPLKAGQDFEVCALATREWYRVYIDSVFLANINRSTTMVEDIYMIQLTDADFYTVTFN</sequence>
<dbReference type="Proteomes" id="UP000735302">
    <property type="component" value="Unassembled WGS sequence"/>
</dbReference>
<keyword evidence="1 2" id="KW-0430">Lectin</keyword>